<keyword evidence="3" id="KW-0808">Transferase</keyword>
<dbReference type="InterPro" id="IPR005331">
    <property type="entry name" value="Sulfotransferase"/>
</dbReference>
<evidence type="ECO:0000256" key="5">
    <source>
        <dbReference type="ARBA" id="ARBA00022968"/>
    </source>
</evidence>
<comment type="subcellular location">
    <subcellularLocation>
        <location evidence="1">Golgi apparatus membrane</location>
        <topology evidence="1">Single-pass type II membrane protein</topology>
    </subcellularLocation>
</comment>
<accession>A0ABM3VHM4</accession>
<dbReference type="GeneID" id="101896643"/>
<keyword evidence="5" id="KW-0735">Signal-anchor</keyword>
<dbReference type="PANTHER" id="PTHR12129:SF20">
    <property type="entry name" value="HEPARAN SULFATE 2-O-SULFOTRANSFERASE PIPE"/>
    <property type="match status" value="1"/>
</dbReference>
<dbReference type="InterPro" id="IPR007734">
    <property type="entry name" value="Heparan_SO4_2-O-STrfase"/>
</dbReference>
<dbReference type="Gene3D" id="3.40.50.300">
    <property type="entry name" value="P-loop containing nucleotide triphosphate hydrolases"/>
    <property type="match status" value="1"/>
</dbReference>
<protein>
    <submittedName>
        <fullName evidence="12">Heparan sulfate 2-O-sulfotransferase pipe isoform X1</fullName>
    </submittedName>
</protein>
<feature type="compositionally biased region" description="Basic residues" evidence="10">
    <location>
        <begin position="123"/>
        <end position="139"/>
    </location>
</feature>
<dbReference type="Proteomes" id="UP001652621">
    <property type="component" value="Unplaced"/>
</dbReference>
<evidence type="ECO:0000313" key="12">
    <source>
        <dbReference type="RefSeq" id="XP_058985294.1"/>
    </source>
</evidence>
<name>A0ABM3VHM4_MUSDO</name>
<keyword evidence="11" id="KW-1185">Reference proteome</keyword>
<feature type="compositionally biased region" description="Basic and acidic residues" evidence="10">
    <location>
        <begin position="109"/>
        <end position="120"/>
    </location>
</feature>
<dbReference type="InterPro" id="IPR027417">
    <property type="entry name" value="P-loop_NTPase"/>
</dbReference>
<evidence type="ECO:0000256" key="4">
    <source>
        <dbReference type="ARBA" id="ARBA00022692"/>
    </source>
</evidence>
<keyword evidence="7" id="KW-0333">Golgi apparatus</keyword>
<feature type="compositionally biased region" description="Acidic residues" evidence="10">
    <location>
        <begin position="225"/>
        <end position="234"/>
    </location>
</feature>
<dbReference type="Pfam" id="PF03567">
    <property type="entry name" value="Sulfotransfer_2"/>
    <property type="match status" value="1"/>
</dbReference>
<gene>
    <name evidence="12" type="primary">LOC101896643</name>
</gene>
<feature type="compositionally biased region" description="Acidic residues" evidence="10">
    <location>
        <begin position="185"/>
        <end position="211"/>
    </location>
</feature>
<feature type="compositionally biased region" description="Basic residues" evidence="10">
    <location>
        <begin position="158"/>
        <end position="182"/>
    </location>
</feature>
<keyword evidence="8" id="KW-0472">Membrane</keyword>
<keyword evidence="6" id="KW-1133">Transmembrane helix</keyword>
<evidence type="ECO:0000256" key="2">
    <source>
        <dbReference type="ARBA" id="ARBA00010569"/>
    </source>
</evidence>
<evidence type="ECO:0000256" key="6">
    <source>
        <dbReference type="ARBA" id="ARBA00022989"/>
    </source>
</evidence>
<evidence type="ECO:0000256" key="10">
    <source>
        <dbReference type="SAM" id="MobiDB-lite"/>
    </source>
</evidence>
<evidence type="ECO:0000313" key="11">
    <source>
        <dbReference type="Proteomes" id="UP001652621"/>
    </source>
</evidence>
<comment type="similarity">
    <text evidence="2">Belongs to the sulfotransferase 3 family.</text>
</comment>
<sequence>MSLMSDKSFKMKMRDVETAFKYRRFPYPKRSVELIALLAISCTFFLFMHTNKLNSRLKEMEMKLQPSEFSALGLTGSNHLDGPKPEDINTLHGTYQYLKSTGQRHQRHIDRDLDEHESTHQIRVPKNRKRHHLSHHKKSDRLQLALAPNGKAGDKHEKHGGKAGKTNHGHHGKKHHSKHHKMAHDDDDDDEEEYDDEDNYDDDDDDEEEDEKPGHGHKSKHPKEETEEEYEYEDDELYSADALNNTKRAEVDVVFFNRVPKVGSQSLMELMVKLGKVNNFVHSRDVGKPHETIFLQPPKQKELIHEIYNLTRPRIYSQHIAYINFTQHHMPRPIYINLVRDPIERIRSWHYYVRAEWYYRDLKAKLGDRAPPMPPKEFMEMDLDTCVKTGDIHCQFNQMQIKNPAGDHRRQTLFFCGQNKKLCMPFNSKAAMQKAKRTVEEDYAVVGTWEDTNITLSVLEHYIPRFFTNAKTVYYEGRDRFSRVNKNNVTRPISEETRMILSKNLTHEIEFYEFCKQRLYLQYNAISDGQSLDNDDYMLIPDSQEEEVDEEE</sequence>
<organism evidence="11 12">
    <name type="scientific">Musca domestica</name>
    <name type="common">House fly</name>
    <dbReference type="NCBI Taxonomy" id="7370"/>
    <lineage>
        <taxon>Eukaryota</taxon>
        <taxon>Metazoa</taxon>
        <taxon>Ecdysozoa</taxon>
        <taxon>Arthropoda</taxon>
        <taxon>Hexapoda</taxon>
        <taxon>Insecta</taxon>
        <taxon>Pterygota</taxon>
        <taxon>Neoptera</taxon>
        <taxon>Endopterygota</taxon>
        <taxon>Diptera</taxon>
        <taxon>Brachycera</taxon>
        <taxon>Muscomorpha</taxon>
        <taxon>Muscoidea</taxon>
        <taxon>Muscidae</taxon>
        <taxon>Musca</taxon>
    </lineage>
</organism>
<dbReference type="PANTHER" id="PTHR12129">
    <property type="entry name" value="HEPARAN SULFATE 2-O-SULFOTRANSFERASE"/>
    <property type="match status" value="1"/>
</dbReference>
<proteinExistence type="inferred from homology"/>
<dbReference type="SUPFAM" id="SSF52540">
    <property type="entry name" value="P-loop containing nucleoside triphosphate hydrolases"/>
    <property type="match status" value="1"/>
</dbReference>
<keyword evidence="4" id="KW-0812">Transmembrane</keyword>
<evidence type="ECO:0000256" key="3">
    <source>
        <dbReference type="ARBA" id="ARBA00022679"/>
    </source>
</evidence>
<reference evidence="12" key="1">
    <citation type="submission" date="2025-08" db="UniProtKB">
        <authorList>
            <consortium name="RefSeq"/>
        </authorList>
    </citation>
    <scope>IDENTIFICATION</scope>
    <source>
        <strain evidence="12">Aabys</strain>
        <tissue evidence="12">Whole body</tissue>
    </source>
</reference>
<feature type="region of interest" description="Disordered" evidence="10">
    <location>
        <begin position="101"/>
        <end position="234"/>
    </location>
</feature>
<keyword evidence="9" id="KW-0325">Glycoprotein</keyword>
<evidence type="ECO:0000256" key="9">
    <source>
        <dbReference type="ARBA" id="ARBA00023180"/>
    </source>
</evidence>
<dbReference type="RefSeq" id="XP_058985294.1">
    <property type="nucleotide sequence ID" value="XM_059129311.1"/>
</dbReference>
<evidence type="ECO:0000256" key="8">
    <source>
        <dbReference type="ARBA" id="ARBA00023136"/>
    </source>
</evidence>
<evidence type="ECO:0000256" key="1">
    <source>
        <dbReference type="ARBA" id="ARBA00004323"/>
    </source>
</evidence>
<evidence type="ECO:0000256" key="7">
    <source>
        <dbReference type="ARBA" id="ARBA00023034"/>
    </source>
</evidence>